<evidence type="ECO:0000313" key="6">
    <source>
        <dbReference type="Proteomes" id="UP000641853"/>
    </source>
</evidence>
<keyword evidence="4" id="KW-0456">Lyase</keyword>
<dbReference type="InterPro" id="IPR008949">
    <property type="entry name" value="Isoprenoid_synthase_dom_sf"/>
</dbReference>
<dbReference type="EMBL" id="JACBAG010001677">
    <property type="protein sequence ID" value="KAF7184053.1"/>
    <property type="molecule type" value="Genomic_DNA"/>
</dbReference>
<sequence>MMSPSIQMPSLANGPKTNFFMPISHVYDPIHTSNDSAFNSGIFAFLEATNGDDYPNSIPLSPLVMGIPWPSKFPGCRQCKHWETAERMTKELLYAIYQNYKQAPQDDGKLPIDLQKTSTDKRSLKEKELVATAVKSTAYMFPEASPVRAGMIAQSMLLIFLHDDVVEESPVDAGFTITDAIMAPWIGTQDESAQHPLQGFLKAVIDEEPVLGKNLLDGAFAWIKHTKGYQSIPPSVFDSLRNYLDYRAVDIGRELLLAQAAFACNAYLSESEMKVFDRLISLYSDHISLTNDLYSFDKEYSDHCRTGAVLINAVDVVRKVHRVSESIAKQLVRVSILEMETEFSEEFKRLKLSGELSEGQQRFVEALTLCLVGHIFYSATSGRYGGASAAR</sequence>
<keyword evidence="4" id="KW-0479">Metal-binding</keyword>
<evidence type="ECO:0000313" key="5">
    <source>
        <dbReference type="EMBL" id="KAF7184053.1"/>
    </source>
</evidence>
<evidence type="ECO:0000256" key="4">
    <source>
        <dbReference type="RuleBase" id="RU366034"/>
    </source>
</evidence>
<evidence type="ECO:0000256" key="3">
    <source>
        <dbReference type="ARBA" id="ARBA00022842"/>
    </source>
</evidence>
<evidence type="ECO:0000256" key="1">
    <source>
        <dbReference type="ARBA" id="ARBA00001946"/>
    </source>
</evidence>
<dbReference type="GO" id="GO:0046872">
    <property type="term" value="F:metal ion binding"/>
    <property type="evidence" value="ECO:0007669"/>
    <property type="project" value="UniProtKB-KW"/>
</dbReference>
<evidence type="ECO:0000256" key="2">
    <source>
        <dbReference type="ARBA" id="ARBA00006333"/>
    </source>
</evidence>
<gene>
    <name evidence="5" type="ORF">CNMCM7691_004612</name>
</gene>
<protein>
    <recommendedName>
        <fullName evidence="4">Terpene synthase</fullName>
        <ecNumber evidence="4">4.2.3.-</ecNumber>
    </recommendedName>
</protein>
<dbReference type="SUPFAM" id="SSF48576">
    <property type="entry name" value="Terpenoid synthases"/>
    <property type="match status" value="1"/>
</dbReference>
<proteinExistence type="inferred from homology"/>
<accession>A0A8H6R3Y1</accession>
<dbReference type="AlphaFoldDB" id="A0A8H6R3Y1"/>
<dbReference type="PANTHER" id="PTHR35201">
    <property type="entry name" value="TERPENE SYNTHASE"/>
    <property type="match status" value="1"/>
</dbReference>
<comment type="caution">
    <text evidence="5">The sequence shown here is derived from an EMBL/GenBank/DDBJ whole genome shotgun (WGS) entry which is preliminary data.</text>
</comment>
<dbReference type="GO" id="GO:0008299">
    <property type="term" value="P:isoprenoid biosynthetic process"/>
    <property type="evidence" value="ECO:0007669"/>
    <property type="project" value="UniProtKB-ARBA"/>
</dbReference>
<dbReference type="EC" id="4.2.3.-" evidence="4"/>
<keyword evidence="6" id="KW-1185">Reference proteome</keyword>
<dbReference type="GO" id="GO:0010333">
    <property type="term" value="F:terpene synthase activity"/>
    <property type="evidence" value="ECO:0007669"/>
    <property type="project" value="InterPro"/>
</dbReference>
<organism evidence="5 6">
    <name type="scientific">Aspergillus felis</name>
    <dbReference type="NCBI Taxonomy" id="1287682"/>
    <lineage>
        <taxon>Eukaryota</taxon>
        <taxon>Fungi</taxon>
        <taxon>Dikarya</taxon>
        <taxon>Ascomycota</taxon>
        <taxon>Pezizomycotina</taxon>
        <taxon>Eurotiomycetes</taxon>
        <taxon>Eurotiomycetidae</taxon>
        <taxon>Eurotiales</taxon>
        <taxon>Aspergillaceae</taxon>
        <taxon>Aspergillus</taxon>
        <taxon>Aspergillus subgen. Fumigati</taxon>
    </lineage>
</organism>
<comment type="cofactor">
    <cofactor evidence="1 4">
        <name>Mg(2+)</name>
        <dbReference type="ChEBI" id="CHEBI:18420"/>
    </cofactor>
</comment>
<name>A0A8H6R3Y1_9EURO</name>
<comment type="similarity">
    <text evidence="2 4">Belongs to the terpene synthase family.</text>
</comment>
<reference evidence="5" key="1">
    <citation type="submission" date="2020-06" db="EMBL/GenBank/DDBJ databases">
        <title>Draft genome sequences of strains closely related to Aspergillus parafelis and Aspergillus hiratsukae.</title>
        <authorList>
            <person name="Dos Santos R.A.C."/>
            <person name="Rivero-Menendez O."/>
            <person name="Steenwyk J.L."/>
            <person name="Mead M.E."/>
            <person name="Goldman G.H."/>
            <person name="Alastruey-Izquierdo A."/>
            <person name="Rokas A."/>
        </authorList>
    </citation>
    <scope>NUCLEOTIDE SEQUENCE</scope>
    <source>
        <strain evidence="5">CNM-CM7691</strain>
    </source>
</reference>
<dbReference type="PANTHER" id="PTHR35201:SF4">
    <property type="entry name" value="BETA-PINACENE SYNTHASE-RELATED"/>
    <property type="match status" value="1"/>
</dbReference>
<dbReference type="InterPro" id="IPR034686">
    <property type="entry name" value="Terpene_cyclase-like_2"/>
</dbReference>
<dbReference type="Proteomes" id="UP000641853">
    <property type="component" value="Unassembled WGS sequence"/>
</dbReference>
<dbReference type="Pfam" id="PF19086">
    <property type="entry name" value="Terpene_syn_C_2"/>
    <property type="match status" value="1"/>
</dbReference>
<dbReference type="Gene3D" id="1.10.600.10">
    <property type="entry name" value="Farnesyl Diphosphate Synthase"/>
    <property type="match status" value="1"/>
</dbReference>
<keyword evidence="3 4" id="KW-0460">Magnesium</keyword>